<evidence type="ECO:0000259" key="10">
    <source>
        <dbReference type="PROSITE" id="PS50888"/>
    </source>
</evidence>
<evidence type="ECO:0000256" key="3">
    <source>
        <dbReference type="ARBA" id="ARBA00022782"/>
    </source>
</evidence>
<feature type="compositionally biased region" description="Basic residues" evidence="9">
    <location>
        <begin position="307"/>
        <end position="317"/>
    </location>
</feature>
<dbReference type="GO" id="GO:0046983">
    <property type="term" value="F:protein dimerization activity"/>
    <property type="evidence" value="ECO:0007669"/>
    <property type="project" value="InterPro"/>
</dbReference>
<feature type="region of interest" description="Disordered" evidence="9">
    <location>
        <begin position="140"/>
        <end position="162"/>
    </location>
</feature>
<dbReference type="Proteomes" id="UP000261600">
    <property type="component" value="Unplaced"/>
</dbReference>
<evidence type="ECO:0000256" key="6">
    <source>
        <dbReference type="ARBA" id="ARBA00023125"/>
    </source>
</evidence>
<dbReference type="Ensembl" id="ENSMALT00000032923.1">
    <property type="protein sequence ID" value="ENSMALP00000032364.1"/>
    <property type="gene ID" value="ENSMALG00000022291.1"/>
</dbReference>
<comment type="subcellular location">
    <subcellularLocation>
        <location evidence="1">Nucleus</location>
    </subcellularLocation>
</comment>
<dbReference type="InterPro" id="IPR011598">
    <property type="entry name" value="bHLH_dom"/>
</dbReference>
<feature type="compositionally biased region" description="Basic residues" evidence="9">
    <location>
        <begin position="350"/>
        <end position="361"/>
    </location>
</feature>
<keyword evidence="8" id="KW-0539">Nucleus</keyword>
<dbReference type="SMART" id="SM00353">
    <property type="entry name" value="HLH"/>
    <property type="match status" value="1"/>
</dbReference>
<evidence type="ECO:0000313" key="12">
    <source>
        <dbReference type="Proteomes" id="UP000261600"/>
    </source>
</evidence>
<dbReference type="GO" id="GO:0007283">
    <property type="term" value="P:spermatogenesis"/>
    <property type="evidence" value="ECO:0007669"/>
    <property type="project" value="UniProtKB-KW"/>
</dbReference>
<keyword evidence="6" id="KW-0238">DNA-binding</keyword>
<dbReference type="GO" id="GO:0005634">
    <property type="term" value="C:nucleus"/>
    <property type="evidence" value="ECO:0007669"/>
    <property type="project" value="UniProtKB-SubCell"/>
</dbReference>
<dbReference type="GO" id="GO:0000978">
    <property type="term" value="F:RNA polymerase II cis-regulatory region sequence-specific DNA binding"/>
    <property type="evidence" value="ECO:0007669"/>
    <property type="project" value="TreeGrafter"/>
</dbReference>
<evidence type="ECO:0000256" key="4">
    <source>
        <dbReference type="ARBA" id="ARBA00022871"/>
    </source>
</evidence>
<reference evidence="11" key="2">
    <citation type="submission" date="2025-09" db="UniProtKB">
        <authorList>
            <consortium name="Ensembl"/>
        </authorList>
    </citation>
    <scope>IDENTIFICATION</scope>
</reference>
<dbReference type="PANTHER" id="PTHR15402">
    <property type="entry name" value="TRANSCRIPTION FACTOR-LIKE 5 PROTEIN"/>
    <property type="match status" value="1"/>
</dbReference>
<keyword evidence="2" id="KW-0217">Developmental protein</keyword>
<accession>A0A3Q3KDK8</accession>
<keyword evidence="4" id="KW-0744">Spermatogenesis</keyword>
<evidence type="ECO:0000313" key="11">
    <source>
        <dbReference type="Ensembl" id="ENSMALP00000032364.1"/>
    </source>
</evidence>
<evidence type="ECO:0000256" key="1">
    <source>
        <dbReference type="ARBA" id="ARBA00004123"/>
    </source>
</evidence>
<feature type="region of interest" description="Disordered" evidence="9">
    <location>
        <begin position="283"/>
        <end position="361"/>
    </location>
</feature>
<evidence type="ECO:0000256" key="7">
    <source>
        <dbReference type="ARBA" id="ARBA00023163"/>
    </source>
</evidence>
<feature type="domain" description="BHLH" evidence="10">
    <location>
        <begin position="348"/>
        <end position="398"/>
    </location>
</feature>
<keyword evidence="3" id="KW-0221">Differentiation</keyword>
<dbReference type="PROSITE" id="PS50888">
    <property type="entry name" value="BHLH"/>
    <property type="match status" value="1"/>
</dbReference>
<evidence type="ECO:0000256" key="9">
    <source>
        <dbReference type="SAM" id="MobiDB-lite"/>
    </source>
</evidence>
<proteinExistence type="predicted"/>
<protein>
    <recommendedName>
        <fullName evidence="10">BHLH domain-containing protein</fullName>
    </recommendedName>
</protein>
<dbReference type="AlphaFoldDB" id="A0A3Q3KDK8"/>
<sequence length="472" mass="52505">MSSFYSACKTFRVSSSPSSREYTCDTVGLILSQGGCLMHEQGQMLGSEHDLLEMTELECSHIQHLIQGHTEAQGGTPDARSHPDWVLSKHATGSAVTSPFIAAQAIDLSTSIDEHCQVMPGEKTPATYGEVPGFVLARIRDEDSPNDPPADSSTFSQKRSRSAARVCLEKRFNTMSADMPRQQDMHSAVLGNFLTILQQSAEAQEAVIHPQMQRSMKVDKTNTLAVSSPYARDVLNLVSNTCGQVIGHIPHICEPNMHQDFIIPKSFSFNICPETVVKKANYTSSSNPAEEQQLVTTENDVTPPAASKKHSHTHCSKPLKAAKSAPRSAGEAGSSTRKRARSCMSLSQRRDRHNNKERERRKRIRSCCDELNMLVPFCDSDTDKVTTLYWTTAFLRYISKTYGDTFKEEFQKSFCDEKGLFLKSSGFSGEDPNHQEMVSSARRMLTNVPGSWKQHVQSFYTQRAHHSLSSCL</sequence>
<dbReference type="SUPFAM" id="SSF47459">
    <property type="entry name" value="HLH, helix-loop-helix DNA-binding domain"/>
    <property type="match status" value="1"/>
</dbReference>
<dbReference type="STRING" id="43700.ENSMALP00000032364"/>
<evidence type="ECO:0000256" key="2">
    <source>
        <dbReference type="ARBA" id="ARBA00022473"/>
    </source>
</evidence>
<name>A0A3Q3KDK8_MONAL</name>
<organism evidence="11 12">
    <name type="scientific">Monopterus albus</name>
    <name type="common">Swamp eel</name>
    <dbReference type="NCBI Taxonomy" id="43700"/>
    <lineage>
        <taxon>Eukaryota</taxon>
        <taxon>Metazoa</taxon>
        <taxon>Chordata</taxon>
        <taxon>Craniata</taxon>
        <taxon>Vertebrata</taxon>
        <taxon>Euteleostomi</taxon>
        <taxon>Actinopterygii</taxon>
        <taxon>Neopterygii</taxon>
        <taxon>Teleostei</taxon>
        <taxon>Neoteleostei</taxon>
        <taxon>Acanthomorphata</taxon>
        <taxon>Anabantaria</taxon>
        <taxon>Synbranchiformes</taxon>
        <taxon>Synbranchidae</taxon>
        <taxon>Monopterus</taxon>
    </lineage>
</organism>
<reference evidence="11" key="1">
    <citation type="submission" date="2025-08" db="UniProtKB">
        <authorList>
            <consortium name="Ensembl"/>
        </authorList>
    </citation>
    <scope>IDENTIFICATION</scope>
</reference>
<feature type="compositionally biased region" description="Polar residues" evidence="9">
    <location>
        <begin position="283"/>
        <end position="300"/>
    </location>
</feature>
<dbReference type="GO" id="GO:0000981">
    <property type="term" value="F:DNA-binding transcription factor activity, RNA polymerase II-specific"/>
    <property type="evidence" value="ECO:0007669"/>
    <property type="project" value="TreeGrafter"/>
</dbReference>
<dbReference type="InterPro" id="IPR036638">
    <property type="entry name" value="HLH_DNA-bd_sf"/>
</dbReference>
<dbReference type="InterPro" id="IPR039583">
    <property type="entry name" value="TCFL5/SOLH1/2"/>
</dbReference>
<keyword evidence="5" id="KW-0805">Transcription regulation</keyword>
<evidence type="ECO:0000256" key="5">
    <source>
        <dbReference type="ARBA" id="ARBA00023015"/>
    </source>
</evidence>
<keyword evidence="7" id="KW-0804">Transcription</keyword>
<dbReference type="Pfam" id="PF00010">
    <property type="entry name" value="HLH"/>
    <property type="match status" value="1"/>
</dbReference>
<dbReference type="FunFam" id="4.10.280.10:FF:000057">
    <property type="entry name" value="transcription factor-like 5 protein-like"/>
    <property type="match status" value="1"/>
</dbReference>
<evidence type="ECO:0000256" key="8">
    <source>
        <dbReference type="ARBA" id="ARBA00023242"/>
    </source>
</evidence>
<keyword evidence="12" id="KW-1185">Reference proteome</keyword>
<dbReference type="GO" id="GO:0030154">
    <property type="term" value="P:cell differentiation"/>
    <property type="evidence" value="ECO:0007669"/>
    <property type="project" value="UniProtKB-KW"/>
</dbReference>
<dbReference type="PANTHER" id="PTHR15402:SF2">
    <property type="entry name" value="TRANSCRIPTION FACTOR LIKE 5"/>
    <property type="match status" value="1"/>
</dbReference>
<dbReference type="Gene3D" id="4.10.280.10">
    <property type="entry name" value="Helix-loop-helix DNA-binding domain"/>
    <property type="match status" value="1"/>
</dbReference>